<organism evidence="1 2">
    <name type="scientific">Spiromyces aspiralis</name>
    <dbReference type="NCBI Taxonomy" id="68401"/>
    <lineage>
        <taxon>Eukaryota</taxon>
        <taxon>Fungi</taxon>
        <taxon>Fungi incertae sedis</taxon>
        <taxon>Zoopagomycota</taxon>
        <taxon>Kickxellomycotina</taxon>
        <taxon>Kickxellomycetes</taxon>
        <taxon>Kickxellales</taxon>
        <taxon>Kickxellaceae</taxon>
        <taxon>Spiromyces</taxon>
    </lineage>
</organism>
<accession>A0ACC1HSH2</accession>
<evidence type="ECO:0000313" key="1">
    <source>
        <dbReference type="EMBL" id="KAJ1679187.1"/>
    </source>
</evidence>
<keyword evidence="2" id="KW-1185">Reference proteome</keyword>
<gene>
    <name evidence="1" type="ORF">EV182_002559</name>
</gene>
<name>A0ACC1HSH2_9FUNG</name>
<evidence type="ECO:0000313" key="2">
    <source>
        <dbReference type="Proteomes" id="UP001145114"/>
    </source>
</evidence>
<reference evidence="1" key="1">
    <citation type="submission" date="2022-06" db="EMBL/GenBank/DDBJ databases">
        <title>Phylogenomic reconstructions and comparative analyses of Kickxellomycotina fungi.</title>
        <authorList>
            <person name="Reynolds N.K."/>
            <person name="Stajich J.E."/>
            <person name="Barry K."/>
            <person name="Grigoriev I.V."/>
            <person name="Crous P."/>
            <person name="Smith M.E."/>
        </authorList>
    </citation>
    <scope>NUCLEOTIDE SEQUENCE</scope>
    <source>
        <strain evidence="1">RSA 2271</strain>
    </source>
</reference>
<feature type="non-terminal residue" evidence="1">
    <location>
        <position position="84"/>
    </location>
</feature>
<comment type="caution">
    <text evidence="1">The sequence shown here is derived from an EMBL/GenBank/DDBJ whole genome shotgun (WGS) entry which is preliminary data.</text>
</comment>
<proteinExistence type="predicted"/>
<dbReference type="EMBL" id="JAMZIH010000544">
    <property type="protein sequence ID" value="KAJ1679187.1"/>
    <property type="molecule type" value="Genomic_DNA"/>
</dbReference>
<protein>
    <submittedName>
        <fullName evidence="1">Uncharacterized protein</fullName>
    </submittedName>
</protein>
<dbReference type="Proteomes" id="UP001145114">
    <property type="component" value="Unassembled WGS sequence"/>
</dbReference>
<sequence length="84" mass="8885">MVYSSSITGVPPVPVVDIGTYLIDQAKHTAFGVDPDRVVVVDSITGHNFTFAQFEERALGVASGLQNKLGVKPGDLIGVFLPNT</sequence>